<protein>
    <submittedName>
        <fullName evidence="3">Uncharacterized protein</fullName>
    </submittedName>
</protein>
<dbReference type="Gene3D" id="2.40.420.20">
    <property type="match status" value="1"/>
</dbReference>
<name>A0A2R5F7E0_9PROT</name>
<feature type="transmembrane region" description="Helical" evidence="2">
    <location>
        <begin position="6"/>
        <end position="27"/>
    </location>
</feature>
<evidence type="ECO:0000313" key="4">
    <source>
        <dbReference type="Proteomes" id="UP000245081"/>
    </source>
</evidence>
<dbReference type="Proteomes" id="UP000245081">
    <property type="component" value="Unassembled WGS sequence"/>
</dbReference>
<keyword evidence="4" id="KW-1185">Reference proteome</keyword>
<keyword evidence="1" id="KW-0813">Transport</keyword>
<gene>
    <name evidence="3" type="ORF">NMK_0357</name>
</gene>
<keyword evidence="2" id="KW-0812">Transmembrane</keyword>
<keyword evidence="2" id="KW-0472">Membrane</keyword>
<reference evidence="3 4" key="1">
    <citation type="journal article" date="2018" name="Environ. Microbiol.">
        <title>Isolation and genomic characterization of Novimethylophilus kurashikiensis gen. nov. sp. nov., a new lanthanide-dependent methylotrophic species of Methylophilaceae.</title>
        <authorList>
            <person name="Lv H."/>
            <person name="Sahin N."/>
            <person name="Tani A."/>
        </authorList>
    </citation>
    <scope>NUCLEOTIDE SEQUENCE [LARGE SCALE GENOMIC DNA]</scope>
    <source>
        <strain evidence="3 4">La2-4</strain>
    </source>
</reference>
<dbReference type="PANTHER" id="PTHR30097">
    <property type="entry name" value="CATION EFFLUX SYSTEM PROTEIN CUSB"/>
    <property type="match status" value="1"/>
</dbReference>
<dbReference type="OrthoDB" id="7059230at2"/>
<sequence length="350" mass="37979">MNRKALIIIGLQAVIIVVLAWVLVFYGKDEFEAVQQKDDEEIKTETHVTKQKGAAVVKLSADAQQASGIAVETLKSASHQAETVSYGSVIGIEPLIDLRARYLAALADANAVRAAISNSQQEYQRLLALNRDNRNVSDRAVQAAEAAWKADQAKLSAAETQANSLRDSLRQQWGETLARWAMEPQGGALTKLLSHEETLVQVVLPDGAQPQNIDIKPAASRGKAVAAVLVSASPQTDPTLQGRTFYYRAPAGELRAGMRVEARFKGQGGKSAGGVMVPNTAVVWYAGKAWAYRKQDDDQFVRSLVDTSQEAGDGWFNRSGFQAGDVIVVSGAQLLLSEELKYQIKNENED</sequence>
<dbReference type="EMBL" id="BDOQ01000002">
    <property type="protein sequence ID" value="GBG12823.1"/>
    <property type="molecule type" value="Genomic_DNA"/>
</dbReference>
<dbReference type="PANTHER" id="PTHR30097:SF4">
    <property type="entry name" value="SLR6042 PROTEIN"/>
    <property type="match status" value="1"/>
</dbReference>
<dbReference type="GO" id="GO:0015679">
    <property type="term" value="P:plasma membrane copper ion transport"/>
    <property type="evidence" value="ECO:0007669"/>
    <property type="project" value="TreeGrafter"/>
</dbReference>
<dbReference type="InterPro" id="IPR051909">
    <property type="entry name" value="MFP_Cation_Efflux"/>
</dbReference>
<comment type="caution">
    <text evidence="3">The sequence shown here is derived from an EMBL/GenBank/DDBJ whole genome shotgun (WGS) entry which is preliminary data.</text>
</comment>
<dbReference type="RefSeq" id="WP_109014052.1">
    <property type="nucleotide sequence ID" value="NZ_BDOQ01000002.1"/>
</dbReference>
<keyword evidence="2" id="KW-1133">Transmembrane helix</keyword>
<dbReference type="GO" id="GO:0030313">
    <property type="term" value="C:cell envelope"/>
    <property type="evidence" value="ECO:0007669"/>
    <property type="project" value="TreeGrafter"/>
</dbReference>
<evidence type="ECO:0000256" key="1">
    <source>
        <dbReference type="ARBA" id="ARBA00022448"/>
    </source>
</evidence>
<accession>A0A2R5F7E0</accession>
<evidence type="ECO:0000313" key="3">
    <source>
        <dbReference type="EMBL" id="GBG12823.1"/>
    </source>
</evidence>
<dbReference type="GO" id="GO:0060003">
    <property type="term" value="P:copper ion export"/>
    <property type="evidence" value="ECO:0007669"/>
    <property type="project" value="TreeGrafter"/>
</dbReference>
<evidence type="ECO:0000256" key="2">
    <source>
        <dbReference type="SAM" id="Phobius"/>
    </source>
</evidence>
<dbReference type="AlphaFoldDB" id="A0A2R5F7E0"/>
<organism evidence="3 4">
    <name type="scientific">Novimethylophilus kurashikiensis</name>
    <dbReference type="NCBI Taxonomy" id="1825523"/>
    <lineage>
        <taxon>Bacteria</taxon>
        <taxon>Pseudomonadati</taxon>
        <taxon>Pseudomonadota</taxon>
        <taxon>Betaproteobacteria</taxon>
        <taxon>Nitrosomonadales</taxon>
        <taxon>Methylophilaceae</taxon>
        <taxon>Novimethylophilus</taxon>
    </lineage>
</organism>
<proteinExistence type="predicted"/>